<proteinExistence type="predicted"/>
<dbReference type="Pfam" id="PF16993">
    <property type="entry name" value="Asp1"/>
    <property type="match status" value="1"/>
</dbReference>
<sequence length="513" mass="57329">MTVIIPAWSRSALRLTDNPIVKLAQLFMHNQLGAELLLLQPLPWLRYQLQANHLTTLPWWNVFDDLQQVHQAEGLPLGLEDLDLPRDTQFVYLADKVLLVQGQRITGEVTFHAAGFVSQVTLTNPDGTRIIRTYDDRGFCATQTTYDHRNNRVETLWFNPATQPVMRRAADNHVDLLAAGGQVTQTYASLEDLIIERVQAHLAGRDDLIISAADPVTADILTPIAQQHRVAYLLANRVAPTLPDNLFAALERVIAPTQQMAKKFRQVNANLDVPVDVVSPYATTLSLGNSTELPETTIVWAVNYQPLHEQALVTRQLTDWLVQDEQHAITIIATSKVAADRLVQQFRQRIIAAADIAEDSPEYLLLQGLLIQLENHQALMQPDKLPAAIQTVIGSLQRVRVRYRLTDHDRQEILGGARLLIDLGEIPNLQLQIAAISAGIPQINRVATGYVADHENGLIVSHLTDLPAALDFYLATLIHWNESLVKSINYLEDLAEPKLLAYWKGVITHGEHA</sequence>
<dbReference type="GO" id="GO:0015031">
    <property type="term" value="P:protein transport"/>
    <property type="evidence" value="ECO:0007669"/>
    <property type="project" value="InterPro"/>
</dbReference>
<accession>A0A0F3RTJ2</accession>
<evidence type="ECO:0000313" key="1">
    <source>
        <dbReference type="EMBL" id="KJW13225.1"/>
    </source>
</evidence>
<gene>
    <name evidence="1" type="ORF">VC81_04270</name>
</gene>
<dbReference type="OrthoDB" id="9767875at2"/>
<dbReference type="EMBL" id="JZCR01000009">
    <property type="protein sequence ID" value="KJW13225.1"/>
    <property type="molecule type" value="Genomic_DNA"/>
</dbReference>
<organism evidence="1 2">
    <name type="scientific">Levilactobacillus spicheri</name>
    <dbReference type="NCBI Taxonomy" id="216463"/>
    <lineage>
        <taxon>Bacteria</taxon>
        <taxon>Bacillati</taxon>
        <taxon>Bacillota</taxon>
        <taxon>Bacilli</taxon>
        <taxon>Lactobacillales</taxon>
        <taxon>Lactobacillaceae</taxon>
        <taxon>Levilactobacillus</taxon>
    </lineage>
</organism>
<dbReference type="Proteomes" id="UP000033491">
    <property type="component" value="Unassembled WGS sequence"/>
</dbReference>
<dbReference type="RefSeq" id="WP_045806926.1">
    <property type="nucleotide sequence ID" value="NZ_JZCR01000009.1"/>
</dbReference>
<dbReference type="AlphaFoldDB" id="A0A0F3RTJ2"/>
<evidence type="ECO:0000313" key="2">
    <source>
        <dbReference type="Proteomes" id="UP000033491"/>
    </source>
</evidence>
<name>A0A0F3RTJ2_9LACO</name>
<dbReference type="PATRIC" id="fig|216463.3.peg.2684"/>
<protein>
    <recommendedName>
        <fullName evidence="3">Accessory Sec system protein Asp1</fullName>
    </recommendedName>
</protein>
<dbReference type="InterPro" id="IPR022372">
    <property type="entry name" value="Accessory_SS_Asp1"/>
</dbReference>
<comment type="caution">
    <text evidence="1">The sequence shown here is derived from an EMBL/GenBank/DDBJ whole genome shotgun (WGS) entry which is preliminary data.</text>
</comment>
<reference evidence="1 2" key="1">
    <citation type="submission" date="2015-03" db="EMBL/GenBank/DDBJ databases">
        <authorList>
            <person name="Zheng J."/>
            <person name="Ganezle M."/>
        </authorList>
    </citation>
    <scope>NUCLEOTIDE SEQUENCE [LARGE SCALE GENOMIC DNA]</scope>
    <source>
        <strain evidence="1 2">LP38</strain>
    </source>
</reference>
<dbReference type="NCBIfam" id="TIGR03713">
    <property type="entry name" value="acc_sec_asp1"/>
    <property type="match status" value="1"/>
</dbReference>
<evidence type="ECO:0008006" key="3">
    <source>
        <dbReference type="Google" id="ProtNLM"/>
    </source>
</evidence>
<dbReference type="STRING" id="216463.VC81_04270"/>